<dbReference type="AlphaFoldDB" id="A0A1G5GIH3"/>
<evidence type="ECO:0000256" key="2">
    <source>
        <dbReference type="ARBA" id="ARBA00022475"/>
    </source>
</evidence>
<evidence type="ECO:0000256" key="6">
    <source>
        <dbReference type="ARBA" id="ARBA00022737"/>
    </source>
</evidence>
<reference evidence="16 17" key="1">
    <citation type="submission" date="2016-10" db="EMBL/GenBank/DDBJ databases">
        <authorList>
            <person name="de Groot N.N."/>
        </authorList>
    </citation>
    <scope>NUCLEOTIDE SEQUENCE [LARGE SCALE GENOMIC DNA]</scope>
    <source>
        <strain evidence="16 17">AA1</strain>
    </source>
</reference>
<dbReference type="Gene3D" id="3.30.870.10">
    <property type="entry name" value="Endonuclease Chain A"/>
    <property type="match status" value="2"/>
</dbReference>
<evidence type="ECO:0000256" key="4">
    <source>
        <dbReference type="ARBA" id="ARBA00022679"/>
    </source>
</evidence>
<dbReference type="SMART" id="SM00155">
    <property type="entry name" value="PLDc"/>
    <property type="match status" value="2"/>
</dbReference>
<keyword evidence="7 14" id="KW-1133">Transmembrane helix</keyword>
<feature type="domain" description="PLD phosphodiesterase" evidence="15">
    <location>
        <begin position="243"/>
        <end position="270"/>
    </location>
</feature>
<dbReference type="GO" id="GO:0008808">
    <property type="term" value="F:cardiolipin synthase activity"/>
    <property type="evidence" value="ECO:0007669"/>
    <property type="project" value="UniProtKB-UniRule"/>
</dbReference>
<dbReference type="STRING" id="419481.SAMN05216233_110190"/>
<keyword evidence="4" id="KW-0808">Transferase</keyword>
<comment type="subcellular location">
    <subcellularLocation>
        <location evidence="1">Cell membrane</location>
    </subcellularLocation>
</comment>
<evidence type="ECO:0000256" key="10">
    <source>
        <dbReference type="ARBA" id="ARBA00023209"/>
    </source>
</evidence>
<feature type="compositionally biased region" description="Basic and acidic residues" evidence="13">
    <location>
        <begin position="1"/>
        <end position="12"/>
    </location>
</feature>
<dbReference type="SUPFAM" id="SSF56024">
    <property type="entry name" value="Phospholipase D/nuclease"/>
    <property type="match status" value="2"/>
</dbReference>
<dbReference type="EC" id="2.7.8.-" evidence="12"/>
<evidence type="ECO:0000256" key="5">
    <source>
        <dbReference type="ARBA" id="ARBA00022692"/>
    </source>
</evidence>
<feature type="transmembrane region" description="Helical" evidence="14">
    <location>
        <begin position="30"/>
        <end position="53"/>
    </location>
</feature>
<evidence type="ECO:0000313" key="17">
    <source>
        <dbReference type="Proteomes" id="UP000198870"/>
    </source>
</evidence>
<proteinExistence type="predicted"/>
<evidence type="ECO:0000256" key="11">
    <source>
        <dbReference type="ARBA" id="ARBA00023264"/>
    </source>
</evidence>
<dbReference type="InterPro" id="IPR025202">
    <property type="entry name" value="PLD-like_dom"/>
</dbReference>
<keyword evidence="9 14" id="KW-0472">Membrane</keyword>
<feature type="domain" description="PLD phosphodiesterase" evidence="15">
    <location>
        <begin position="418"/>
        <end position="445"/>
    </location>
</feature>
<evidence type="ECO:0000313" key="16">
    <source>
        <dbReference type="EMBL" id="SCY51343.1"/>
    </source>
</evidence>
<sequence length="505" mass="57134">MDNHPTPPKENEETLQATAPPRPPSRLKRWLIRLSAFLTISAVAHTIGAWTSIHAIMETRTAQGAVAWAVSLNTFPYMAVPLYWVFGRSEFQGYTTARHRVDEELLALEPEVETAGNSFLVTPKDPRGSHRVLTRMTELPMTTGNDVELLIDGDRTFENIFAGMDEAKEYILVQFFIVKNDGLGQRLRDKMIERAQAGIKVFFLYDEIGCHALPRGYLNALRDAGVEVSAFGTTQGRGNRFQLNFRNHRKIVVTDGTTAWVGGHNVGDQYLGLSTKFGHWRDTHIRIAGPAVLAVQLAFLEDWYWATRNFVELNWIDALKQRGNKVVHIIPSSPADPQETTGLLFLEAITTARERIWIASPYFVPDEGIIAALKLADLRGVEVKILIPDDPDHQLVYLTAFTFLRDLKGTDIKIFRYQKGFLHQKVMLVDRDAAVVGTANLDNRSFRLNFEISALVVDEPFAAEVEAMLREDFAHSRIMNPTELDEKPFWFRFAARTARLMAPLQ</sequence>
<dbReference type="GO" id="GO:0005886">
    <property type="term" value="C:plasma membrane"/>
    <property type="evidence" value="ECO:0007669"/>
    <property type="project" value="UniProtKB-SubCell"/>
</dbReference>
<keyword evidence="5 14" id="KW-0812">Transmembrane</keyword>
<evidence type="ECO:0000256" key="9">
    <source>
        <dbReference type="ARBA" id="ARBA00023136"/>
    </source>
</evidence>
<keyword evidence="17" id="KW-1185">Reference proteome</keyword>
<dbReference type="RefSeq" id="WP_092211458.1">
    <property type="nucleotide sequence ID" value="NZ_FMUX01000010.1"/>
</dbReference>
<evidence type="ECO:0000256" key="3">
    <source>
        <dbReference type="ARBA" id="ARBA00022516"/>
    </source>
</evidence>
<feature type="region of interest" description="Disordered" evidence="13">
    <location>
        <begin position="1"/>
        <end position="23"/>
    </location>
</feature>
<protein>
    <recommendedName>
        <fullName evidence="12">Cardiolipin synthase</fullName>
        <ecNumber evidence="12">2.7.8.-</ecNumber>
    </recommendedName>
</protein>
<keyword evidence="11" id="KW-1208">Phospholipid metabolism</keyword>
<keyword evidence="6" id="KW-0677">Repeat</keyword>
<evidence type="ECO:0000256" key="7">
    <source>
        <dbReference type="ARBA" id="ARBA00022989"/>
    </source>
</evidence>
<organism evidence="16 17">
    <name type="scientific">Desulfoluna spongiiphila</name>
    <dbReference type="NCBI Taxonomy" id="419481"/>
    <lineage>
        <taxon>Bacteria</taxon>
        <taxon>Pseudomonadati</taxon>
        <taxon>Thermodesulfobacteriota</taxon>
        <taxon>Desulfobacteria</taxon>
        <taxon>Desulfobacterales</taxon>
        <taxon>Desulfolunaceae</taxon>
        <taxon>Desulfoluna</taxon>
    </lineage>
</organism>
<dbReference type="NCBIfam" id="TIGR04265">
    <property type="entry name" value="bac_cardiolipin"/>
    <property type="match status" value="1"/>
</dbReference>
<dbReference type="InterPro" id="IPR001736">
    <property type="entry name" value="PLipase_D/transphosphatidylase"/>
</dbReference>
<keyword evidence="2" id="KW-1003">Cell membrane</keyword>
<dbReference type="GO" id="GO:0032049">
    <property type="term" value="P:cardiolipin biosynthetic process"/>
    <property type="evidence" value="ECO:0007669"/>
    <property type="project" value="UniProtKB-UniRule"/>
</dbReference>
<dbReference type="CDD" id="cd09155">
    <property type="entry name" value="PLDc_PaCLS_like_1"/>
    <property type="match status" value="1"/>
</dbReference>
<evidence type="ECO:0000256" key="12">
    <source>
        <dbReference type="NCBIfam" id="TIGR04265"/>
    </source>
</evidence>
<feature type="transmembrane region" description="Helical" evidence="14">
    <location>
        <begin position="65"/>
        <end position="86"/>
    </location>
</feature>
<name>A0A1G5GIH3_9BACT</name>
<dbReference type="EMBL" id="FMUX01000010">
    <property type="protein sequence ID" value="SCY51343.1"/>
    <property type="molecule type" value="Genomic_DNA"/>
</dbReference>
<evidence type="ECO:0000256" key="13">
    <source>
        <dbReference type="SAM" id="MobiDB-lite"/>
    </source>
</evidence>
<evidence type="ECO:0000259" key="15">
    <source>
        <dbReference type="PROSITE" id="PS50035"/>
    </source>
</evidence>
<dbReference type="PROSITE" id="PS50035">
    <property type="entry name" value="PLD"/>
    <property type="match status" value="2"/>
</dbReference>
<dbReference type="PANTHER" id="PTHR21248">
    <property type="entry name" value="CARDIOLIPIN SYNTHASE"/>
    <property type="match status" value="1"/>
</dbReference>
<dbReference type="Proteomes" id="UP000198870">
    <property type="component" value="Unassembled WGS sequence"/>
</dbReference>
<dbReference type="PANTHER" id="PTHR21248:SF22">
    <property type="entry name" value="PHOSPHOLIPASE D"/>
    <property type="match status" value="1"/>
</dbReference>
<keyword evidence="10" id="KW-0594">Phospholipid biosynthesis</keyword>
<dbReference type="InterPro" id="IPR022924">
    <property type="entry name" value="Cardiolipin_synthase"/>
</dbReference>
<evidence type="ECO:0000256" key="1">
    <source>
        <dbReference type="ARBA" id="ARBA00004236"/>
    </source>
</evidence>
<keyword evidence="8" id="KW-0443">Lipid metabolism</keyword>
<accession>A0A1G5GIH3</accession>
<evidence type="ECO:0000256" key="14">
    <source>
        <dbReference type="SAM" id="Phobius"/>
    </source>
</evidence>
<dbReference type="OrthoDB" id="9762009at2"/>
<evidence type="ECO:0000256" key="8">
    <source>
        <dbReference type="ARBA" id="ARBA00023098"/>
    </source>
</evidence>
<keyword evidence="3" id="KW-0444">Lipid biosynthesis</keyword>
<gene>
    <name evidence="16" type="ORF">SAMN05216233_110190</name>
</gene>
<dbReference type="Pfam" id="PF13091">
    <property type="entry name" value="PLDc_2"/>
    <property type="match status" value="2"/>
</dbReference>
<dbReference type="FunFam" id="3.30.870.10:FF:000014">
    <property type="entry name" value="Cardiolipin synthase"/>
    <property type="match status" value="1"/>
</dbReference>